<sequence>MANQPGTCGSEDEKEEKIENDGMENVENSKNKADKNFDRVDLNFELSEDEEAEKMENEKIVSADEEIPKCSEKKGEDKGPVVSTRVLRARLSYGKPITTPERRSANYSQIVTPTPEESVLLSHEEHEVSPVEKRNLRKRKGLAPSPICKSKCHKT</sequence>
<evidence type="ECO:0000313" key="1">
    <source>
        <dbReference type="EMBL" id="KAJ7993750.1"/>
    </source>
</evidence>
<dbReference type="Proteomes" id="UP001157502">
    <property type="component" value="Chromosome 23"/>
</dbReference>
<gene>
    <name evidence="1" type="ORF">DPEC_G00257920</name>
</gene>
<name>A0ACC2FRB8_DALPE</name>
<evidence type="ECO:0000313" key="2">
    <source>
        <dbReference type="Proteomes" id="UP001157502"/>
    </source>
</evidence>
<organism evidence="1 2">
    <name type="scientific">Dallia pectoralis</name>
    <name type="common">Alaska blackfish</name>
    <dbReference type="NCBI Taxonomy" id="75939"/>
    <lineage>
        <taxon>Eukaryota</taxon>
        <taxon>Metazoa</taxon>
        <taxon>Chordata</taxon>
        <taxon>Craniata</taxon>
        <taxon>Vertebrata</taxon>
        <taxon>Euteleostomi</taxon>
        <taxon>Actinopterygii</taxon>
        <taxon>Neopterygii</taxon>
        <taxon>Teleostei</taxon>
        <taxon>Protacanthopterygii</taxon>
        <taxon>Esociformes</taxon>
        <taxon>Umbridae</taxon>
        <taxon>Dallia</taxon>
    </lineage>
</organism>
<keyword evidence="2" id="KW-1185">Reference proteome</keyword>
<dbReference type="EMBL" id="CM055750">
    <property type="protein sequence ID" value="KAJ7993750.1"/>
    <property type="molecule type" value="Genomic_DNA"/>
</dbReference>
<accession>A0ACC2FRB8</accession>
<comment type="caution">
    <text evidence="1">The sequence shown here is derived from an EMBL/GenBank/DDBJ whole genome shotgun (WGS) entry which is preliminary data.</text>
</comment>
<protein>
    <submittedName>
        <fullName evidence="1">Uncharacterized protein</fullName>
    </submittedName>
</protein>
<proteinExistence type="predicted"/>
<reference evidence="1" key="1">
    <citation type="submission" date="2021-05" db="EMBL/GenBank/DDBJ databases">
        <authorList>
            <person name="Pan Q."/>
            <person name="Jouanno E."/>
            <person name="Zahm M."/>
            <person name="Klopp C."/>
            <person name="Cabau C."/>
            <person name="Louis A."/>
            <person name="Berthelot C."/>
            <person name="Parey E."/>
            <person name="Roest Crollius H."/>
            <person name="Montfort J."/>
            <person name="Robinson-Rechavi M."/>
            <person name="Bouchez O."/>
            <person name="Lampietro C."/>
            <person name="Lopez Roques C."/>
            <person name="Donnadieu C."/>
            <person name="Postlethwait J."/>
            <person name="Bobe J."/>
            <person name="Dillon D."/>
            <person name="Chandos A."/>
            <person name="von Hippel F."/>
            <person name="Guiguen Y."/>
        </authorList>
    </citation>
    <scope>NUCLEOTIDE SEQUENCE</scope>
    <source>
        <strain evidence="1">YG-Jan2019</strain>
    </source>
</reference>